<keyword evidence="4" id="KW-1185">Reference proteome</keyword>
<evidence type="ECO:0000313" key="3">
    <source>
        <dbReference type="EMBL" id="TXJ59682.1"/>
    </source>
</evidence>
<sequence length="168" mass="19949">MLISHDNLPQGISISGMEIGKGRENEKIGERDLLREMCGYDVELSHNENGKPLIKDWNLSISHTKGFLVIILSKIFRVGIDIEYRSERVKRIAKRFLRTDEFYTNTEQLLTIWCAKETIYKLLSEERLTYQEIKVDPLRETAMNMRTNRLYPFVTKYYKDYIITYAWL</sequence>
<reference evidence="4" key="1">
    <citation type="submission" date="2019-05" db="EMBL/GenBank/DDBJ databases">
        <title>Prevotella brunnea sp. nov., isolated from a wound of a patient.</title>
        <authorList>
            <person name="Buhl M."/>
        </authorList>
    </citation>
    <scope>NUCLEOTIDE SEQUENCE [LARGE SCALE GENOMIC DNA]</scope>
    <source>
        <strain evidence="4">A2672</strain>
    </source>
</reference>
<dbReference type="InterPro" id="IPR037143">
    <property type="entry name" value="4-PPantetheinyl_Trfase_dom_sf"/>
</dbReference>
<evidence type="ECO:0000313" key="4">
    <source>
        <dbReference type="Proteomes" id="UP000321612"/>
    </source>
</evidence>
<organism evidence="3 4">
    <name type="scientific">Prevotella brunnea</name>
    <dbReference type="NCBI Taxonomy" id="2508867"/>
    <lineage>
        <taxon>Bacteria</taxon>
        <taxon>Pseudomonadati</taxon>
        <taxon>Bacteroidota</taxon>
        <taxon>Bacteroidia</taxon>
        <taxon>Bacteroidales</taxon>
        <taxon>Prevotellaceae</taxon>
        <taxon>Prevotella</taxon>
    </lineage>
</organism>
<protein>
    <submittedName>
        <fullName evidence="3">4'-phosphopantetheinyl transferase superfamily protein</fullName>
    </submittedName>
</protein>
<gene>
    <name evidence="3" type="ORF">ETF27_09465</name>
</gene>
<dbReference type="Proteomes" id="UP000321612">
    <property type="component" value="Unassembled WGS sequence"/>
</dbReference>
<dbReference type="SUPFAM" id="SSF56214">
    <property type="entry name" value="4'-phosphopantetheinyl transferase"/>
    <property type="match status" value="2"/>
</dbReference>
<dbReference type="AlphaFoldDB" id="A0A5C8GCJ1"/>
<name>A0A5C8GCJ1_9BACT</name>
<dbReference type="EMBL" id="SDIK01000075">
    <property type="protein sequence ID" value="TXJ59682.1"/>
    <property type="molecule type" value="Genomic_DNA"/>
</dbReference>
<comment type="caution">
    <text evidence="3">The sequence shown here is derived from an EMBL/GenBank/DDBJ whole genome shotgun (WGS) entry which is preliminary data.</text>
</comment>
<accession>A0A5C8GCJ1</accession>
<dbReference type="Pfam" id="PF01648">
    <property type="entry name" value="ACPS"/>
    <property type="match status" value="1"/>
</dbReference>
<dbReference type="Gene3D" id="3.90.470.20">
    <property type="entry name" value="4'-phosphopantetheinyl transferase domain"/>
    <property type="match status" value="1"/>
</dbReference>
<feature type="domain" description="4'-phosphopantetheinyl transferase" evidence="2">
    <location>
        <begin position="77"/>
        <end position="166"/>
    </location>
</feature>
<dbReference type="OrthoDB" id="1190494at2"/>
<keyword evidence="1 3" id="KW-0808">Transferase</keyword>
<evidence type="ECO:0000256" key="1">
    <source>
        <dbReference type="ARBA" id="ARBA00022679"/>
    </source>
</evidence>
<dbReference type="RefSeq" id="WP_130828960.1">
    <property type="nucleotide sequence ID" value="NZ_SDIK01000075.1"/>
</dbReference>
<dbReference type="GO" id="GO:0008897">
    <property type="term" value="F:holo-[acyl-carrier-protein] synthase activity"/>
    <property type="evidence" value="ECO:0007669"/>
    <property type="project" value="InterPro"/>
</dbReference>
<dbReference type="InterPro" id="IPR008278">
    <property type="entry name" value="4-PPantetheinyl_Trfase_dom"/>
</dbReference>
<proteinExistence type="predicted"/>
<dbReference type="GO" id="GO:0000287">
    <property type="term" value="F:magnesium ion binding"/>
    <property type="evidence" value="ECO:0007669"/>
    <property type="project" value="InterPro"/>
</dbReference>
<evidence type="ECO:0000259" key="2">
    <source>
        <dbReference type="Pfam" id="PF01648"/>
    </source>
</evidence>